<name>A0A2W5ZAS5_9BACT</name>
<comment type="caution">
    <text evidence="4">The sequence shown here is derived from an EMBL/GenBank/DDBJ whole genome shotgun (WGS) entry which is preliminary data.</text>
</comment>
<dbReference type="PANTHER" id="PTHR44591:SF3">
    <property type="entry name" value="RESPONSE REGULATORY DOMAIN-CONTAINING PROTEIN"/>
    <property type="match status" value="1"/>
</dbReference>
<dbReference type="GO" id="GO:0000160">
    <property type="term" value="P:phosphorelay signal transduction system"/>
    <property type="evidence" value="ECO:0007669"/>
    <property type="project" value="InterPro"/>
</dbReference>
<protein>
    <submittedName>
        <fullName evidence="4">Response regulator</fullName>
    </submittedName>
</protein>
<dbReference type="InterPro" id="IPR011006">
    <property type="entry name" value="CheY-like_superfamily"/>
</dbReference>
<dbReference type="InterPro" id="IPR050595">
    <property type="entry name" value="Bact_response_regulator"/>
</dbReference>
<dbReference type="Pfam" id="PF00072">
    <property type="entry name" value="Response_reg"/>
    <property type="match status" value="1"/>
</dbReference>
<dbReference type="PANTHER" id="PTHR44591">
    <property type="entry name" value="STRESS RESPONSE REGULATOR PROTEIN 1"/>
    <property type="match status" value="1"/>
</dbReference>
<dbReference type="PROSITE" id="PS50110">
    <property type="entry name" value="RESPONSE_REGULATORY"/>
    <property type="match status" value="1"/>
</dbReference>
<dbReference type="SMART" id="SM00448">
    <property type="entry name" value="REC"/>
    <property type="match status" value="1"/>
</dbReference>
<keyword evidence="1 2" id="KW-0597">Phosphoprotein</keyword>
<evidence type="ECO:0000256" key="1">
    <source>
        <dbReference type="ARBA" id="ARBA00022553"/>
    </source>
</evidence>
<proteinExistence type="predicted"/>
<reference evidence="4 5" key="1">
    <citation type="journal article" date="2017" name="Nature">
        <title>Atmospheric trace gases support primary production in Antarctic desert surface soil.</title>
        <authorList>
            <person name="Ji M."/>
            <person name="Greening C."/>
            <person name="Vanwonterghem I."/>
            <person name="Carere C.R."/>
            <person name="Bay S.K."/>
            <person name="Steen J.A."/>
            <person name="Montgomery K."/>
            <person name="Lines T."/>
            <person name="Beardall J."/>
            <person name="van Dorst J."/>
            <person name="Snape I."/>
            <person name="Stott M.B."/>
            <person name="Hugenholtz P."/>
            <person name="Ferrari B.C."/>
        </authorList>
    </citation>
    <scope>NUCLEOTIDE SEQUENCE [LARGE SCALE GENOMIC DNA]</scope>
    <source>
        <strain evidence="4">RRmetagenome_bin12</strain>
    </source>
</reference>
<gene>
    <name evidence="4" type="ORF">DLM65_03945</name>
</gene>
<accession>A0A2W5ZAS5</accession>
<evidence type="ECO:0000259" key="3">
    <source>
        <dbReference type="PROSITE" id="PS50110"/>
    </source>
</evidence>
<dbReference type="SUPFAM" id="SSF52172">
    <property type="entry name" value="CheY-like"/>
    <property type="match status" value="1"/>
</dbReference>
<sequence length="142" mass="15130">MEMPSTGGPRVLIVEDDTSLLRLLELRLSVDGYTTRTAADGVAALHELASWLPDVVLTDVMMPRLSGLSLCRAIRRDQRTATVPIILLTARCFDNDMQEVVDLGGVTFMNKPFDAESLNAALLAALAGRPAPATGMGAPHAA</sequence>
<dbReference type="InterPro" id="IPR001789">
    <property type="entry name" value="Sig_transdc_resp-reg_receiver"/>
</dbReference>
<feature type="modified residue" description="4-aspartylphosphate" evidence="2">
    <location>
        <position position="59"/>
    </location>
</feature>
<dbReference type="Gene3D" id="3.40.50.2300">
    <property type="match status" value="1"/>
</dbReference>
<evidence type="ECO:0000256" key="2">
    <source>
        <dbReference type="PROSITE-ProRule" id="PRU00169"/>
    </source>
</evidence>
<evidence type="ECO:0000313" key="4">
    <source>
        <dbReference type="EMBL" id="PZR82413.1"/>
    </source>
</evidence>
<evidence type="ECO:0000313" key="5">
    <source>
        <dbReference type="Proteomes" id="UP000248724"/>
    </source>
</evidence>
<dbReference type="CDD" id="cd17574">
    <property type="entry name" value="REC_OmpR"/>
    <property type="match status" value="1"/>
</dbReference>
<feature type="domain" description="Response regulatory" evidence="3">
    <location>
        <begin position="10"/>
        <end position="126"/>
    </location>
</feature>
<dbReference type="Proteomes" id="UP000248724">
    <property type="component" value="Unassembled WGS sequence"/>
</dbReference>
<dbReference type="EMBL" id="QHBU01000073">
    <property type="protein sequence ID" value="PZR82413.1"/>
    <property type="molecule type" value="Genomic_DNA"/>
</dbReference>
<dbReference type="AlphaFoldDB" id="A0A2W5ZAS5"/>
<organism evidence="4 5">
    <name type="scientific">Candidatus Aeolococcus gillhamiae</name>
    <dbReference type="NCBI Taxonomy" id="3127015"/>
    <lineage>
        <taxon>Bacteria</taxon>
        <taxon>Bacillati</taxon>
        <taxon>Candidatus Dormiibacterota</taxon>
        <taxon>Candidatus Dormibacteria</taxon>
        <taxon>Candidatus Aeolococcales</taxon>
        <taxon>Candidatus Aeolococcaceae</taxon>
        <taxon>Candidatus Aeolococcus</taxon>
    </lineage>
</organism>